<evidence type="ECO:0000259" key="12">
    <source>
        <dbReference type="SMART" id="SM00861"/>
    </source>
</evidence>
<dbReference type="PROSITE" id="PS00802">
    <property type="entry name" value="TRANSKETOLASE_2"/>
    <property type="match status" value="1"/>
</dbReference>
<dbReference type="CDD" id="cd02012">
    <property type="entry name" value="TPP_TK"/>
    <property type="match status" value="1"/>
</dbReference>
<comment type="cofactor">
    <cofactor evidence="11">
        <name>Mg(2+)</name>
        <dbReference type="ChEBI" id="CHEBI:18420"/>
    </cofactor>
    <cofactor evidence="11">
        <name>Ca(2+)</name>
        <dbReference type="ChEBI" id="CHEBI:29108"/>
    </cofactor>
    <cofactor evidence="11">
        <name>Mn(2+)</name>
        <dbReference type="ChEBI" id="CHEBI:29035"/>
    </cofactor>
    <cofactor evidence="11">
        <name>Co(2+)</name>
        <dbReference type="ChEBI" id="CHEBI:48828"/>
    </cofactor>
    <text evidence="11">Binds 1 Mg(2+) ion per subunit. Can also utilize other divalent metal cations, such as Ca(2+), Mn(2+) and Co(2+).</text>
</comment>
<dbReference type="SMART" id="SM00861">
    <property type="entry name" value="Transket_pyr"/>
    <property type="match status" value="1"/>
</dbReference>
<comment type="catalytic activity">
    <reaction evidence="9 11">
        <text>D-sedoheptulose 7-phosphate + D-glyceraldehyde 3-phosphate = aldehydo-D-ribose 5-phosphate + D-xylulose 5-phosphate</text>
        <dbReference type="Rhea" id="RHEA:10508"/>
        <dbReference type="ChEBI" id="CHEBI:57483"/>
        <dbReference type="ChEBI" id="CHEBI:57737"/>
        <dbReference type="ChEBI" id="CHEBI:58273"/>
        <dbReference type="ChEBI" id="CHEBI:59776"/>
        <dbReference type="EC" id="2.2.1.1"/>
    </reaction>
</comment>
<sequence>MIEANTTSPDRTTCANALRVLAMDAVQAANSGHPGMPMGMADIAEALWRHHLRHDPADPGWIDRDRFVLSNGHGSMLLYALLHLSGYDLPMEELKRFRQLHSRTPGHPELGLTPGVETTTGPLGQGLANAVGMALAEKLLAAEFNRPGHCIIDHRTYVFLGDGCLMEGISHEACSLAGTWGLNKLVAFYDDNGISIDGDVSGWFGDDTPARFEAYGWTVVRQVDGHESAALDRAIGIAHAADKPVLICCRTTIGRGSPNRAGSAEVHGSPLGDEEIAKTRAALGWSEKAFVMPEPIRRAWSAVECGAVVHGAWRERLDDYARAHPALAAELLRRCSKSPQLGRATETALAAACEAAESARATVATRKASQDVLQRLGPGTPELLGGSADLTGSNLTDWAGHRPLLAKGTGNHIHYGVREFGMAAVMNGIALHGGFRPFGGTFLAFSDYARNGVRMSALMKLPVVYVFTHDSIGLGEDGPTHQPVEHASSLRLIPGVDVWRPADATETAVSWREAMRRTDGPSCLLLSRQALPHAGDATPRLEAIARGAYVLRRSHDERVVLLASGSELAVAVAAARLLAEQGVEARIVSVPCLDVFERQDAAYRCETIPRHLPRIAVEAGSTGLWWKFVGEDGDVVGIDRFGDSAPATALFKLFGIGADMVAARAMALVQRSDRTLCNVERMN</sequence>
<dbReference type="CDD" id="cd07033">
    <property type="entry name" value="TPP_PYR_DXS_TK_like"/>
    <property type="match status" value="1"/>
</dbReference>
<dbReference type="InterPro" id="IPR033247">
    <property type="entry name" value="Transketolase_fam"/>
</dbReference>
<evidence type="ECO:0000256" key="2">
    <source>
        <dbReference type="ARBA" id="ARBA00011738"/>
    </source>
</evidence>
<dbReference type="InterPro" id="IPR049557">
    <property type="entry name" value="Transketolase_CS"/>
</dbReference>
<dbReference type="Gene3D" id="3.40.50.970">
    <property type="match status" value="2"/>
</dbReference>
<evidence type="ECO:0000256" key="8">
    <source>
        <dbReference type="ARBA" id="ARBA00023052"/>
    </source>
</evidence>
<dbReference type="InterPro" id="IPR005475">
    <property type="entry name" value="Transketolase-like_Pyr-bd"/>
</dbReference>
<dbReference type="InterPro" id="IPR005478">
    <property type="entry name" value="Transketolase_bac-like"/>
</dbReference>
<dbReference type="NCBIfam" id="TIGR00232">
    <property type="entry name" value="tktlase_bact"/>
    <property type="match status" value="1"/>
</dbReference>
<keyword evidence="8 11" id="KW-0786">Thiamine pyrophosphate</keyword>
<keyword evidence="5 11" id="KW-0479">Metal-binding</keyword>
<evidence type="ECO:0000313" key="13">
    <source>
        <dbReference type="EMBL" id="MEJ8815661.1"/>
    </source>
</evidence>
<dbReference type="InterPro" id="IPR020826">
    <property type="entry name" value="Transketolase_BS"/>
</dbReference>
<dbReference type="GO" id="GO:0004802">
    <property type="term" value="F:transketolase activity"/>
    <property type="evidence" value="ECO:0007669"/>
    <property type="project" value="UniProtKB-EC"/>
</dbReference>
<dbReference type="InterPro" id="IPR055152">
    <property type="entry name" value="Transketolase-like_C_2"/>
</dbReference>
<evidence type="ECO:0000256" key="11">
    <source>
        <dbReference type="RuleBase" id="RU004996"/>
    </source>
</evidence>
<dbReference type="Pfam" id="PF22613">
    <property type="entry name" value="Transketolase_C_1"/>
    <property type="match status" value="1"/>
</dbReference>
<dbReference type="Proteomes" id="UP001365846">
    <property type="component" value="Unassembled WGS sequence"/>
</dbReference>
<evidence type="ECO:0000256" key="5">
    <source>
        <dbReference type="ARBA" id="ARBA00022723"/>
    </source>
</evidence>
<comment type="function">
    <text evidence="11">Catalyzes the transfer of a two-carbon ketol group from a ketose donor to an aldose acceptor, via a covalent intermediate with the cofactor thiamine pyrophosphate.</text>
</comment>
<gene>
    <name evidence="13" type="primary">tkt</name>
    <name evidence="13" type="ORF">WKW77_31675</name>
</gene>
<comment type="cofactor">
    <cofactor evidence="11">
        <name>thiamine diphosphate</name>
        <dbReference type="ChEBI" id="CHEBI:58937"/>
    </cofactor>
    <text evidence="11">Binds 1 thiamine pyrophosphate per subunit.</text>
</comment>
<evidence type="ECO:0000256" key="7">
    <source>
        <dbReference type="ARBA" id="ARBA00022842"/>
    </source>
</evidence>
<organism evidence="13 14">
    <name type="scientific">Variovorax ureilyticus</name>
    <dbReference type="NCBI Taxonomy" id="1836198"/>
    <lineage>
        <taxon>Bacteria</taxon>
        <taxon>Pseudomonadati</taxon>
        <taxon>Pseudomonadota</taxon>
        <taxon>Betaproteobacteria</taxon>
        <taxon>Burkholderiales</taxon>
        <taxon>Comamonadaceae</taxon>
        <taxon>Variovorax</taxon>
    </lineage>
</organism>
<accession>A0ABU8VPV0</accession>
<dbReference type="SUPFAM" id="SSF52922">
    <property type="entry name" value="TK C-terminal domain-like"/>
    <property type="match status" value="1"/>
</dbReference>
<dbReference type="SUPFAM" id="SSF52518">
    <property type="entry name" value="Thiamin diphosphate-binding fold (THDP-binding)"/>
    <property type="match status" value="2"/>
</dbReference>
<comment type="similarity">
    <text evidence="1 11">Belongs to the transketolase family.</text>
</comment>
<dbReference type="InterPro" id="IPR005474">
    <property type="entry name" value="Transketolase_N"/>
</dbReference>
<evidence type="ECO:0000256" key="9">
    <source>
        <dbReference type="ARBA" id="ARBA00049473"/>
    </source>
</evidence>
<keyword evidence="14" id="KW-1185">Reference proteome</keyword>
<dbReference type="InterPro" id="IPR029061">
    <property type="entry name" value="THDP-binding"/>
</dbReference>
<dbReference type="PANTHER" id="PTHR43522">
    <property type="entry name" value="TRANSKETOLASE"/>
    <property type="match status" value="1"/>
</dbReference>
<evidence type="ECO:0000256" key="1">
    <source>
        <dbReference type="ARBA" id="ARBA00007131"/>
    </source>
</evidence>
<protein>
    <recommendedName>
        <fullName evidence="3 10">Transketolase</fullName>
        <ecNumber evidence="3 10">2.2.1.1</ecNumber>
    </recommendedName>
</protein>
<dbReference type="EMBL" id="JBBKZU010000022">
    <property type="protein sequence ID" value="MEJ8815661.1"/>
    <property type="molecule type" value="Genomic_DNA"/>
</dbReference>
<feature type="domain" description="Transketolase-like pyrimidine-binding" evidence="12">
    <location>
        <begin position="363"/>
        <end position="533"/>
    </location>
</feature>
<evidence type="ECO:0000256" key="6">
    <source>
        <dbReference type="ARBA" id="ARBA00022837"/>
    </source>
</evidence>
<reference evidence="13 14" key="1">
    <citation type="submission" date="2024-03" db="EMBL/GenBank/DDBJ databases">
        <title>Novel species of the genus Variovorax.</title>
        <authorList>
            <person name="Liu Q."/>
            <person name="Xin Y.-H."/>
        </authorList>
    </citation>
    <scope>NUCLEOTIDE SEQUENCE [LARGE SCALE GENOMIC DNA]</scope>
    <source>
        <strain evidence="13 14">KACC 18899</strain>
    </source>
</reference>
<keyword evidence="7 11" id="KW-0460">Magnesium</keyword>
<dbReference type="Pfam" id="PF02779">
    <property type="entry name" value="Transket_pyr"/>
    <property type="match status" value="1"/>
</dbReference>
<comment type="subunit">
    <text evidence="2 11">Homodimer.</text>
</comment>
<proteinExistence type="inferred from homology"/>
<dbReference type="Pfam" id="PF00456">
    <property type="entry name" value="Transketolase_N"/>
    <property type="match status" value="1"/>
</dbReference>
<evidence type="ECO:0000313" key="14">
    <source>
        <dbReference type="Proteomes" id="UP001365846"/>
    </source>
</evidence>
<dbReference type="PROSITE" id="PS00801">
    <property type="entry name" value="TRANSKETOLASE_1"/>
    <property type="match status" value="1"/>
</dbReference>
<dbReference type="PANTHER" id="PTHR43522:SF2">
    <property type="entry name" value="TRANSKETOLASE 1-RELATED"/>
    <property type="match status" value="1"/>
</dbReference>
<dbReference type="RefSeq" id="WP_340360860.1">
    <property type="nucleotide sequence ID" value="NZ_JBBKZU010000022.1"/>
</dbReference>
<evidence type="ECO:0000256" key="10">
    <source>
        <dbReference type="NCBIfam" id="TIGR00232"/>
    </source>
</evidence>
<evidence type="ECO:0000256" key="4">
    <source>
        <dbReference type="ARBA" id="ARBA00022679"/>
    </source>
</evidence>
<name>A0ABU8VPV0_9BURK</name>
<evidence type="ECO:0000256" key="3">
    <source>
        <dbReference type="ARBA" id="ARBA00013152"/>
    </source>
</evidence>
<dbReference type="EC" id="2.2.1.1" evidence="3 10"/>
<keyword evidence="6 11" id="KW-0106">Calcium</keyword>
<dbReference type="Gene3D" id="3.40.50.920">
    <property type="match status" value="1"/>
</dbReference>
<comment type="caution">
    <text evidence="13">The sequence shown here is derived from an EMBL/GenBank/DDBJ whole genome shotgun (WGS) entry which is preliminary data.</text>
</comment>
<keyword evidence="4 11" id="KW-0808">Transferase</keyword>
<dbReference type="InterPro" id="IPR009014">
    <property type="entry name" value="Transketo_C/PFOR_II"/>
</dbReference>